<feature type="transmembrane region" description="Helical" evidence="6">
    <location>
        <begin position="138"/>
        <end position="157"/>
    </location>
</feature>
<dbReference type="PANTHER" id="PTHR42770:SF16">
    <property type="entry name" value="AMINO ACID PERMEASE"/>
    <property type="match status" value="1"/>
</dbReference>
<evidence type="ECO:0000256" key="5">
    <source>
        <dbReference type="ARBA" id="ARBA00023136"/>
    </source>
</evidence>
<evidence type="ECO:0000256" key="6">
    <source>
        <dbReference type="SAM" id="Phobius"/>
    </source>
</evidence>
<feature type="transmembrane region" description="Helical" evidence="6">
    <location>
        <begin position="447"/>
        <end position="466"/>
    </location>
</feature>
<name>A0ABT5ZLH2_9ACTN</name>
<evidence type="ECO:0000256" key="2">
    <source>
        <dbReference type="ARBA" id="ARBA00022475"/>
    </source>
</evidence>
<feature type="transmembrane region" description="Helical" evidence="6">
    <location>
        <begin position="95"/>
        <end position="118"/>
    </location>
</feature>
<dbReference type="RefSeq" id="WP_276093336.1">
    <property type="nucleotide sequence ID" value="NZ_JARJBC010000005.1"/>
</dbReference>
<comment type="caution">
    <text evidence="7">The sequence shown here is derived from an EMBL/GenBank/DDBJ whole genome shotgun (WGS) entry which is preliminary data.</text>
</comment>
<gene>
    <name evidence="7" type="ORF">P3G67_11430</name>
</gene>
<feature type="transmembrane region" description="Helical" evidence="6">
    <location>
        <begin position="411"/>
        <end position="435"/>
    </location>
</feature>
<feature type="transmembrane region" description="Helical" evidence="6">
    <location>
        <begin position="208"/>
        <end position="231"/>
    </location>
</feature>
<feature type="transmembrane region" description="Helical" evidence="6">
    <location>
        <begin position="243"/>
        <end position="267"/>
    </location>
</feature>
<keyword evidence="2" id="KW-1003">Cell membrane</keyword>
<feature type="transmembrane region" description="Helical" evidence="6">
    <location>
        <begin position="169"/>
        <end position="188"/>
    </location>
</feature>
<keyword evidence="3 6" id="KW-0812">Transmembrane</keyword>
<feature type="transmembrane region" description="Helical" evidence="6">
    <location>
        <begin position="54"/>
        <end position="74"/>
    </location>
</feature>
<feature type="transmembrane region" description="Helical" evidence="6">
    <location>
        <begin position="23"/>
        <end position="48"/>
    </location>
</feature>
<keyword evidence="8" id="KW-1185">Reference proteome</keyword>
<evidence type="ECO:0000313" key="7">
    <source>
        <dbReference type="EMBL" id="MDF3289838.1"/>
    </source>
</evidence>
<proteinExistence type="predicted"/>
<protein>
    <submittedName>
        <fullName evidence="7">APC family permease</fullName>
    </submittedName>
</protein>
<feature type="transmembrane region" description="Helical" evidence="6">
    <location>
        <begin position="287"/>
        <end position="307"/>
    </location>
</feature>
<evidence type="ECO:0000256" key="4">
    <source>
        <dbReference type="ARBA" id="ARBA00022989"/>
    </source>
</evidence>
<keyword evidence="5 6" id="KW-0472">Membrane</keyword>
<dbReference type="Gene3D" id="1.20.1740.10">
    <property type="entry name" value="Amino acid/polyamine transporter I"/>
    <property type="match status" value="1"/>
</dbReference>
<evidence type="ECO:0000313" key="8">
    <source>
        <dbReference type="Proteomes" id="UP001216579"/>
    </source>
</evidence>
<sequence length="498" mass="51539">MVTDRQDGGEAGLRRDAVGVREVLFQSITAMAPGAAVVASIPGGAAFAGGSLPLSVLVALIGCLLTASCVGELARHLPDAGSVATYSAQGLHSAVGFLVAWAYVFVEALVAPMLLLQLGFTMAGSLHGQWAGYPAQLWWPWALAGAAVITVAGVYGIRAAARLGTALGLFEIAVFLLLAVLLTVRAGAHNTWSVFTTAHTAPGFSGAGGVLAGSVYCILAFAGFESAAPLAEEAHRPRHTVRLAVLFAALGVGGIYVFTTYAMAVFYGPDRFASFGAEGAASWDGVARASFGLMWVLVFLAVVNSCVGNANAGVTTATRTAFAFGRVGVLPRALAVVHPRHRSPVVAVGAQCAVALAVALGLGFGYGPTTAFYLVATIIVTVVIGVYIVVNLACAGFFLRRRRAQLRLVPHLLFPVLGIAAFVPALLTAAGLPVFRFVAKLAAPVSYAGAVVGVWMLLGTGVLLVLRRRHPQRLALVGRVHAQDEEQRTPHRSGAAPE</sequence>
<evidence type="ECO:0000256" key="3">
    <source>
        <dbReference type="ARBA" id="ARBA00022692"/>
    </source>
</evidence>
<evidence type="ECO:0000256" key="1">
    <source>
        <dbReference type="ARBA" id="ARBA00004651"/>
    </source>
</evidence>
<feature type="transmembrane region" description="Helical" evidence="6">
    <location>
        <begin position="372"/>
        <end position="399"/>
    </location>
</feature>
<dbReference type="Proteomes" id="UP001216579">
    <property type="component" value="Unassembled WGS sequence"/>
</dbReference>
<feature type="transmembrane region" description="Helical" evidence="6">
    <location>
        <begin position="345"/>
        <end position="366"/>
    </location>
</feature>
<dbReference type="InterPro" id="IPR050367">
    <property type="entry name" value="APC_superfamily"/>
</dbReference>
<comment type="subcellular location">
    <subcellularLocation>
        <location evidence="1">Cell membrane</location>
        <topology evidence="1">Multi-pass membrane protein</topology>
    </subcellularLocation>
</comment>
<organism evidence="7 8">
    <name type="scientific">Streptomyces silvisoli</name>
    <dbReference type="NCBI Taxonomy" id="3034235"/>
    <lineage>
        <taxon>Bacteria</taxon>
        <taxon>Bacillati</taxon>
        <taxon>Actinomycetota</taxon>
        <taxon>Actinomycetes</taxon>
        <taxon>Kitasatosporales</taxon>
        <taxon>Streptomycetaceae</taxon>
        <taxon>Streptomyces</taxon>
    </lineage>
</organism>
<dbReference type="PIRSF" id="PIRSF006060">
    <property type="entry name" value="AA_transporter"/>
    <property type="match status" value="1"/>
</dbReference>
<keyword evidence="4 6" id="KW-1133">Transmembrane helix</keyword>
<accession>A0ABT5ZLH2</accession>
<dbReference type="InterPro" id="IPR002293">
    <property type="entry name" value="AA/rel_permease1"/>
</dbReference>
<dbReference type="PANTHER" id="PTHR42770">
    <property type="entry name" value="AMINO ACID TRANSPORTER-RELATED"/>
    <property type="match status" value="1"/>
</dbReference>
<dbReference type="Pfam" id="PF13520">
    <property type="entry name" value="AA_permease_2"/>
    <property type="match status" value="1"/>
</dbReference>
<dbReference type="EMBL" id="JARJBC010000005">
    <property type="protein sequence ID" value="MDF3289838.1"/>
    <property type="molecule type" value="Genomic_DNA"/>
</dbReference>
<reference evidence="7 8" key="1">
    <citation type="submission" date="2023-03" db="EMBL/GenBank/DDBJ databases">
        <title>Draft genome sequence of Streptomyces sp. RB6PN23 isolated from peat swamp forest in Thailand.</title>
        <authorList>
            <person name="Klaysubun C."/>
            <person name="Duangmal K."/>
        </authorList>
    </citation>
    <scope>NUCLEOTIDE SEQUENCE [LARGE SCALE GENOMIC DNA]</scope>
    <source>
        <strain evidence="7 8">RB6PN23</strain>
    </source>
</reference>